<dbReference type="HOGENOM" id="CLU_2774566_0_0_11"/>
<evidence type="ECO:0000256" key="1">
    <source>
        <dbReference type="SAM" id="MobiDB-lite"/>
    </source>
</evidence>
<dbReference type="STRING" id="469371.Tbis_3177"/>
<dbReference type="EMBL" id="CP001874">
    <property type="protein sequence ID" value="ADG89871.1"/>
    <property type="molecule type" value="Genomic_DNA"/>
</dbReference>
<dbReference type="Proteomes" id="UP000006640">
    <property type="component" value="Chromosome"/>
</dbReference>
<evidence type="ECO:0000313" key="2">
    <source>
        <dbReference type="EMBL" id="ADG89871.1"/>
    </source>
</evidence>
<keyword evidence="3" id="KW-1185">Reference proteome</keyword>
<dbReference type="KEGG" id="tbi:Tbis_3177"/>
<feature type="region of interest" description="Disordered" evidence="1">
    <location>
        <begin position="46"/>
        <end position="69"/>
    </location>
</feature>
<gene>
    <name evidence="2" type="ordered locus">Tbis_3177</name>
</gene>
<name>D6Y8D5_THEBD</name>
<sequence length="69" mass="7317">MGIWHETYAVRGYETLYGNMPPFGLGAAAELVPARELGNRAADRLAVSGWSPSGPASDHRPPGATATRH</sequence>
<evidence type="ECO:0000313" key="3">
    <source>
        <dbReference type="Proteomes" id="UP000006640"/>
    </source>
</evidence>
<dbReference type="InterPro" id="IPR025444">
    <property type="entry name" value="Monooxy_af470"/>
</dbReference>
<protein>
    <submittedName>
        <fullName evidence="2">Uncharacterized protein</fullName>
    </submittedName>
</protein>
<proteinExistence type="predicted"/>
<accession>D6Y8D5</accession>
<organism evidence="2 3">
    <name type="scientific">Thermobispora bispora (strain ATCC 19993 / DSM 43833 / CBS 139.67 / JCM 10125 / KCTC 9307 / NBRC 14880 / R51)</name>
    <dbReference type="NCBI Taxonomy" id="469371"/>
    <lineage>
        <taxon>Bacteria</taxon>
        <taxon>Bacillati</taxon>
        <taxon>Actinomycetota</taxon>
        <taxon>Actinomycetes</taxon>
        <taxon>Streptosporangiales</taxon>
        <taxon>Streptosporangiaceae</taxon>
        <taxon>Thermobispora</taxon>
    </lineage>
</organism>
<reference evidence="2 3" key="1">
    <citation type="submission" date="2010-01" db="EMBL/GenBank/DDBJ databases">
        <title>The complete genome of Thermobispora bispora DSM 43833.</title>
        <authorList>
            <consortium name="US DOE Joint Genome Institute (JGI-PGF)"/>
            <person name="Lucas S."/>
            <person name="Copeland A."/>
            <person name="Lapidus A."/>
            <person name="Glavina del Rio T."/>
            <person name="Dalin E."/>
            <person name="Tice H."/>
            <person name="Bruce D."/>
            <person name="Goodwin L."/>
            <person name="Pitluck S."/>
            <person name="Kyrpides N."/>
            <person name="Mavromatis K."/>
            <person name="Ivanova N."/>
            <person name="Mikhailova N."/>
            <person name="Chertkov O."/>
            <person name="Brettin T."/>
            <person name="Detter J.C."/>
            <person name="Han C."/>
            <person name="Larimer F."/>
            <person name="Land M."/>
            <person name="Hauser L."/>
            <person name="Markowitz V."/>
            <person name="Cheng J.-F."/>
            <person name="Hugenholtz P."/>
            <person name="Woyke T."/>
            <person name="Wu D."/>
            <person name="Jando M."/>
            <person name="Schneider S."/>
            <person name="Klenk H.-P."/>
            <person name="Eisen J.A."/>
        </authorList>
    </citation>
    <scope>NUCLEOTIDE SEQUENCE [LARGE SCALE GENOMIC DNA]</scope>
    <source>
        <strain evidence="3">ATCC 19993 / DSM 43833 / CBS 139.67 / JCM 10125 / KCTC 9307 / NBRC 14880 / R51</strain>
    </source>
</reference>
<dbReference type="Pfam" id="PF13826">
    <property type="entry name" value="Monooxy_af470-like"/>
    <property type="match status" value="1"/>
</dbReference>
<dbReference type="AlphaFoldDB" id="D6Y8D5"/>